<evidence type="ECO:0000256" key="1">
    <source>
        <dbReference type="ARBA" id="ARBA00001946"/>
    </source>
</evidence>
<evidence type="ECO:0000256" key="2">
    <source>
        <dbReference type="ARBA" id="ARBA00006581"/>
    </source>
</evidence>
<evidence type="ECO:0000256" key="7">
    <source>
        <dbReference type="ARBA" id="ARBA00047686"/>
    </source>
</evidence>
<dbReference type="GO" id="GO:0000287">
    <property type="term" value="F:magnesium ion binding"/>
    <property type="evidence" value="ECO:0007669"/>
    <property type="project" value="InterPro"/>
</dbReference>
<evidence type="ECO:0000256" key="4">
    <source>
        <dbReference type="ARBA" id="ARBA00022801"/>
    </source>
</evidence>
<evidence type="ECO:0000259" key="9">
    <source>
        <dbReference type="Pfam" id="PF00692"/>
    </source>
</evidence>
<evidence type="ECO:0000256" key="3">
    <source>
        <dbReference type="ARBA" id="ARBA00012379"/>
    </source>
</evidence>
<protein>
    <recommendedName>
        <fullName evidence="3">dUTP diphosphatase</fullName>
        <ecNumber evidence="3">3.6.1.23</ecNumber>
    </recommendedName>
</protein>
<feature type="region of interest" description="Disordered" evidence="8">
    <location>
        <begin position="136"/>
        <end position="160"/>
    </location>
</feature>
<keyword evidence="6" id="KW-0546">Nucleotide metabolism</keyword>
<dbReference type="GO" id="GO:0004170">
    <property type="term" value="F:dUTP diphosphatase activity"/>
    <property type="evidence" value="ECO:0007669"/>
    <property type="project" value="UniProtKB-EC"/>
</dbReference>
<dbReference type="PANTHER" id="PTHR11241:SF0">
    <property type="entry name" value="DEOXYURIDINE 5'-TRIPHOSPHATE NUCLEOTIDOHYDROLASE"/>
    <property type="match status" value="1"/>
</dbReference>
<comment type="catalytic activity">
    <reaction evidence="7">
        <text>dUTP + H2O = dUMP + diphosphate + H(+)</text>
        <dbReference type="Rhea" id="RHEA:10248"/>
        <dbReference type="ChEBI" id="CHEBI:15377"/>
        <dbReference type="ChEBI" id="CHEBI:15378"/>
        <dbReference type="ChEBI" id="CHEBI:33019"/>
        <dbReference type="ChEBI" id="CHEBI:61555"/>
        <dbReference type="ChEBI" id="CHEBI:246422"/>
        <dbReference type="EC" id="3.6.1.23"/>
    </reaction>
</comment>
<dbReference type="AlphaFoldDB" id="A0A6C0CSG2"/>
<dbReference type="InterPro" id="IPR008181">
    <property type="entry name" value="dUTPase"/>
</dbReference>
<evidence type="ECO:0000256" key="8">
    <source>
        <dbReference type="SAM" id="MobiDB-lite"/>
    </source>
</evidence>
<dbReference type="CDD" id="cd07557">
    <property type="entry name" value="trimeric_dUTPase"/>
    <property type="match status" value="1"/>
</dbReference>
<dbReference type="InterPro" id="IPR029054">
    <property type="entry name" value="dUTPase-like"/>
</dbReference>
<dbReference type="Gene3D" id="2.70.40.10">
    <property type="match status" value="1"/>
</dbReference>
<reference evidence="10" key="1">
    <citation type="journal article" date="2020" name="Nature">
        <title>Giant virus diversity and host interactions through global metagenomics.</title>
        <authorList>
            <person name="Schulz F."/>
            <person name="Roux S."/>
            <person name="Paez-Espino D."/>
            <person name="Jungbluth S."/>
            <person name="Walsh D.A."/>
            <person name="Denef V.J."/>
            <person name="McMahon K.D."/>
            <person name="Konstantinidis K.T."/>
            <person name="Eloe-Fadrosh E.A."/>
            <person name="Kyrpides N.C."/>
            <person name="Woyke T."/>
        </authorList>
    </citation>
    <scope>NUCLEOTIDE SEQUENCE</scope>
    <source>
        <strain evidence="10">GVMAG-M-3300021425-30</strain>
    </source>
</reference>
<dbReference type="EMBL" id="MN739468">
    <property type="protein sequence ID" value="QHT06425.1"/>
    <property type="molecule type" value="Genomic_DNA"/>
</dbReference>
<comment type="cofactor">
    <cofactor evidence="1">
        <name>Mg(2+)</name>
        <dbReference type="ChEBI" id="CHEBI:18420"/>
    </cofactor>
</comment>
<dbReference type="NCBIfam" id="TIGR00576">
    <property type="entry name" value="dut"/>
    <property type="match status" value="1"/>
</dbReference>
<comment type="similarity">
    <text evidence="2">Belongs to the dUTPase family.</text>
</comment>
<dbReference type="PANTHER" id="PTHR11241">
    <property type="entry name" value="DEOXYURIDINE 5'-TRIPHOSPHATE NUCLEOTIDOHYDROLASE"/>
    <property type="match status" value="1"/>
</dbReference>
<dbReference type="NCBIfam" id="NF001862">
    <property type="entry name" value="PRK00601.1"/>
    <property type="match status" value="1"/>
</dbReference>
<dbReference type="InterPro" id="IPR033704">
    <property type="entry name" value="dUTPase_trimeric"/>
</dbReference>
<evidence type="ECO:0000256" key="5">
    <source>
        <dbReference type="ARBA" id="ARBA00022842"/>
    </source>
</evidence>
<proteinExistence type="inferred from homology"/>
<keyword evidence="5" id="KW-0460">Magnesium</keyword>
<evidence type="ECO:0000256" key="6">
    <source>
        <dbReference type="ARBA" id="ARBA00023080"/>
    </source>
</evidence>
<dbReference type="Pfam" id="PF00692">
    <property type="entry name" value="dUTPase"/>
    <property type="match status" value="1"/>
</dbReference>
<keyword evidence="4" id="KW-0378">Hydrolase</keyword>
<organism evidence="10">
    <name type="scientific">viral metagenome</name>
    <dbReference type="NCBI Taxonomy" id="1070528"/>
    <lineage>
        <taxon>unclassified sequences</taxon>
        <taxon>metagenomes</taxon>
        <taxon>organismal metagenomes</taxon>
    </lineage>
</organism>
<name>A0A6C0CSG2_9ZZZZ</name>
<sequence>MIKDNISFKNIIMMTLRVKRLSENAVLPVRGSDLAAGYDLASAEDIVVPANGKAIAKTDLAMVIPIGYYGRIAPRSGFSWKKHTDIGAGVIDADYRGNVGVVIFNHSSEDIIVSKGDRVAQLILEKITTPEVVDVGDEDLDHTGRGEGGFGSTGMESKSM</sequence>
<evidence type="ECO:0000313" key="10">
    <source>
        <dbReference type="EMBL" id="QHT06425.1"/>
    </source>
</evidence>
<dbReference type="InterPro" id="IPR036157">
    <property type="entry name" value="dUTPase-like_sf"/>
</dbReference>
<accession>A0A6C0CSG2</accession>
<dbReference type="SUPFAM" id="SSF51283">
    <property type="entry name" value="dUTPase-like"/>
    <property type="match status" value="1"/>
</dbReference>
<dbReference type="EC" id="3.6.1.23" evidence="3"/>
<dbReference type="FunFam" id="2.70.40.10:FF:000004">
    <property type="entry name" value="Deoxyuridine triphosphatase"/>
    <property type="match status" value="1"/>
</dbReference>
<feature type="domain" description="dUTPase-like" evidence="9">
    <location>
        <begin position="24"/>
        <end position="154"/>
    </location>
</feature>
<dbReference type="GO" id="GO:0006226">
    <property type="term" value="P:dUMP biosynthetic process"/>
    <property type="evidence" value="ECO:0007669"/>
    <property type="project" value="InterPro"/>
</dbReference>
<dbReference type="GO" id="GO:0046081">
    <property type="term" value="P:dUTP catabolic process"/>
    <property type="evidence" value="ECO:0007669"/>
    <property type="project" value="InterPro"/>
</dbReference>